<dbReference type="SUPFAM" id="SSF53474">
    <property type="entry name" value="alpha/beta-Hydrolases"/>
    <property type="match status" value="1"/>
</dbReference>
<keyword evidence="2" id="KW-0720">Serine protease</keyword>
<evidence type="ECO:0000256" key="2">
    <source>
        <dbReference type="ARBA" id="ARBA00022825"/>
    </source>
</evidence>
<keyword evidence="5" id="KW-1185">Reference proteome</keyword>
<keyword evidence="1" id="KW-0378">Hydrolase</keyword>
<dbReference type="InterPro" id="IPR011659">
    <property type="entry name" value="WD40"/>
</dbReference>
<dbReference type="PANTHER" id="PTHR42776">
    <property type="entry name" value="SERINE PEPTIDASE S9 FAMILY MEMBER"/>
    <property type="match status" value="1"/>
</dbReference>
<reference evidence="4" key="1">
    <citation type="submission" date="2021-01" db="EMBL/GenBank/DDBJ databases">
        <title>Whole genome shotgun sequence of Rhizocola hellebori NBRC 109834.</title>
        <authorList>
            <person name="Komaki H."/>
            <person name="Tamura T."/>
        </authorList>
    </citation>
    <scope>NUCLEOTIDE SEQUENCE</scope>
    <source>
        <strain evidence="4">NBRC 109834</strain>
    </source>
</reference>
<dbReference type="SUPFAM" id="SSF82171">
    <property type="entry name" value="DPP6 N-terminal domain-like"/>
    <property type="match status" value="1"/>
</dbReference>
<sequence length="601" mass="65015">MFMPSYRDFRPAFTLQPCLALSADGRNVAFADDSTGNFNLVIQPVAGGPARAVTTFTSHTVRRMAWHPDGGSLLFQADQDGNEDTQIFRVGLDNSPPEQLTDFPKARFQLALGDPLSADGTALAYSGGDRIPTAHDILVRQLENNKINRLFLGTGPVHAGYFSLDGARLSLIEWLNGYDNLVHVVAVDGTSSTRLTATEAAATYELGPWLPDGSAFFVCTDIGREFTGLALMSATTGELTWIDTPDWDVERVSLSADGNTLAWLVNVDGASQLRVRDLAAGKDLPAPLLPLGQAAALTVGPDGSFALMLMSTPTRPWNVLVADLRTGELRWLTGSVPNGSPSVVDAQLVRYPTHDGREIAAYVYRPSGVDTPLGVVLSIHGGPVMQERPAYVYEGFYQYLVSRGLAVIAPNIRGSSGYGASYQRLIFRDWGGGDLGDLAATVDFLRTQPWADPARIGLFGGSYGGFAVLSCVARLPELGWAAAVEICGPSNLITLAEATPPAYREVVAKIIGDPETDVELLRQRSPMTYVDRISTPLFVLQGANDPRVPQRESDQLVERLRARGVPVRYDIYPDEGHGFTKTDNQIKARVDAADFLLHHLS</sequence>
<dbReference type="Pfam" id="PF07676">
    <property type="entry name" value="PD40"/>
    <property type="match status" value="1"/>
</dbReference>
<proteinExistence type="predicted"/>
<dbReference type="InterPro" id="IPR011042">
    <property type="entry name" value="6-blade_b-propeller_TolB-like"/>
</dbReference>
<dbReference type="GO" id="GO:0006508">
    <property type="term" value="P:proteolysis"/>
    <property type="evidence" value="ECO:0007669"/>
    <property type="project" value="InterPro"/>
</dbReference>
<dbReference type="InterPro" id="IPR029058">
    <property type="entry name" value="AB_hydrolase_fold"/>
</dbReference>
<accession>A0A8J3QDC8</accession>
<dbReference type="Gene3D" id="3.40.50.1820">
    <property type="entry name" value="alpha/beta hydrolase"/>
    <property type="match status" value="1"/>
</dbReference>
<dbReference type="Proteomes" id="UP000612899">
    <property type="component" value="Unassembled WGS sequence"/>
</dbReference>
<evidence type="ECO:0000256" key="1">
    <source>
        <dbReference type="ARBA" id="ARBA00022801"/>
    </source>
</evidence>
<dbReference type="AlphaFoldDB" id="A0A8J3QDC8"/>
<dbReference type="PANTHER" id="PTHR42776:SF27">
    <property type="entry name" value="DIPEPTIDYL PEPTIDASE FAMILY MEMBER 6"/>
    <property type="match status" value="1"/>
</dbReference>
<evidence type="ECO:0000313" key="5">
    <source>
        <dbReference type="Proteomes" id="UP000612899"/>
    </source>
</evidence>
<dbReference type="GO" id="GO:0004252">
    <property type="term" value="F:serine-type endopeptidase activity"/>
    <property type="evidence" value="ECO:0007669"/>
    <property type="project" value="TreeGrafter"/>
</dbReference>
<keyword evidence="2" id="KW-0645">Protease</keyword>
<feature type="domain" description="Peptidase S9 prolyl oligopeptidase catalytic" evidence="3">
    <location>
        <begin position="398"/>
        <end position="600"/>
    </location>
</feature>
<comment type="caution">
    <text evidence="4">The sequence shown here is derived from an EMBL/GenBank/DDBJ whole genome shotgun (WGS) entry which is preliminary data.</text>
</comment>
<protein>
    <submittedName>
        <fullName evidence="4">Peptidase S9</fullName>
    </submittedName>
</protein>
<dbReference type="Gene3D" id="2.120.10.30">
    <property type="entry name" value="TolB, C-terminal domain"/>
    <property type="match status" value="2"/>
</dbReference>
<gene>
    <name evidence="4" type="ORF">Rhe02_56950</name>
</gene>
<evidence type="ECO:0000313" key="4">
    <source>
        <dbReference type="EMBL" id="GIH07628.1"/>
    </source>
</evidence>
<evidence type="ECO:0000259" key="3">
    <source>
        <dbReference type="Pfam" id="PF00326"/>
    </source>
</evidence>
<dbReference type="EMBL" id="BONY01000038">
    <property type="protein sequence ID" value="GIH07628.1"/>
    <property type="molecule type" value="Genomic_DNA"/>
</dbReference>
<name>A0A8J3QDC8_9ACTN</name>
<organism evidence="4 5">
    <name type="scientific">Rhizocola hellebori</name>
    <dbReference type="NCBI Taxonomy" id="1392758"/>
    <lineage>
        <taxon>Bacteria</taxon>
        <taxon>Bacillati</taxon>
        <taxon>Actinomycetota</taxon>
        <taxon>Actinomycetes</taxon>
        <taxon>Micromonosporales</taxon>
        <taxon>Micromonosporaceae</taxon>
        <taxon>Rhizocola</taxon>
    </lineage>
</organism>
<dbReference type="InterPro" id="IPR001375">
    <property type="entry name" value="Peptidase_S9_cat"/>
</dbReference>
<dbReference type="Pfam" id="PF00326">
    <property type="entry name" value="Peptidase_S9"/>
    <property type="match status" value="1"/>
</dbReference>